<organism evidence="1 2">
    <name type="scientific">Parasponia andersonii</name>
    <name type="common">Sponia andersonii</name>
    <dbReference type="NCBI Taxonomy" id="3476"/>
    <lineage>
        <taxon>Eukaryota</taxon>
        <taxon>Viridiplantae</taxon>
        <taxon>Streptophyta</taxon>
        <taxon>Embryophyta</taxon>
        <taxon>Tracheophyta</taxon>
        <taxon>Spermatophyta</taxon>
        <taxon>Magnoliopsida</taxon>
        <taxon>eudicotyledons</taxon>
        <taxon>Gunneridae</taxon>
        <taxon>Pentapetalae</taxon>
        <taxon>rosids</taxon>
        <taxon>fabids</taxon>
        <taxon>Rosales</taxon>
        <taxon>Cannabaceae</taxon>
        <taxon>Parasponia</taxon>
    </lineage>
</organism>
<dbReference type="Proteomes" id="UP000237105">
    <property type="component" value="Unassembled WGS sequence"/>
</dbReference>
<dbReference type="OrthoDB" id="674184at2759"/>
<evidence type="ECO:0000313" key="1">
    <source>
        <dbReference type="EMBL" id="PON35050.1"/>
    </source>
</evidence>
<keyword evidence="2" id="KW-1185">Reference proteome</keyword>
<comment type="caution">
    <text evidence="1">The sequence shown here is derived from an EMBL/GenBank/DDBJ whole genome shotgun (WGS) entry which is preliminary data.</text>
</comment>
<sequence>MPWCSVRRPENGANQPYLIVSADIGEFRGFAAFDLSDGISTDGYGDHPIRIRFIHLPIGFSRGWRANPQYVCHGVVGGVGCGCRWWLKKQSGFVVKVWELNHNTNNNDNDDLEWLLMHEVTLKKNDTNAIVLCDNDLLQIQDWKKQSTKKSAKLPDCELAKHFLDNRTRYLRTFTLSASFVAYLNSCTTQNEFLASLFRF</sequence>
<name>A0A2P5AEU1_PARAD</name>
<reference evidence="2" key="1">
    <citation type="submission" date="2016-06" db="EMBL/GenBank/DDBJ databases">
        <title>Parallel loss of symbiosis genes in relatives of nitrogen-fixing non-legume Parasponia.</title>
        <authorList>
            <person name="Van Velzen R."/>
            <person name="Holmer R."/>
            <person name="Bu F."/>
            <person name="Rutten L."/>
            <person name="Van Zeijl A."/>
            <person name="Liu W."/>
            <person name="Santuari L."/>
            <person name="Cao Q."/>
            <person name="Sharma T."/>
            <person name="Shen D."/>
            <person name="Roswanjaya Y."/>
            <person name="Wardhani T."/>
            <person name="Kalhor M.S."/>
            <person name="Jansen J."/>
            <person name="Van den Hoogen J."/>
            <person name="Gungor B."/>
            <person name="Hartog M."/>
            <person name="Hontelez J."/>
            <person name="Verver J."/>
            <person name="Yang W.-C."/>
            <person name="Schijlen E."/>
            <person name="Repin R."/>
            <person name="Schilthuizen M."/>
            <person name="Schranz E."/>
            <person name="Heidstra R."/>
            <person name="Miyata K."/>
            <person name="Fedorova E."/>
            <person name="Kohlen W."/>
            <person name="Bisseling T."/>
            <person name="Smit S."/>
            <person name="Geurts R."/>
        </authorList>
    </citation>
    <scope>NUCLEOTIDE SEQUENCE [LARGE SCALE GENOMIC DNA]</scope>
    <source>
        <strain evidence="2">cv. WU1-14</strain>
    </source>
</reference>
<accession>A0A2P5AEU1</accession>
<gene>
    <name evidence="1" type="ORF">PanWU01x14_339340</name>
</gene>
<dbReference type="AlphaFoldDB" id="A0A2P5AEU1"/>
<protein>
    <submittedName>
        <fullName evidence="1">Uncharacterized protein</fullName>
    </submittedName>
</protein>
<dbReference type="EMBL" id="JXTB01000630">
    <property type="protein sequence ID" value="PON35050.1"/>
    <property type="molecule type" value="Genomic_DNA"/>
</dbReference>
<evidence type="ECO:0000313" key="2">
    <source>
        <dbReference type="Proteomes" id="UP000237105"/>
    </source>
</evidence>
<proteinExistence type="predicted"/>